<dbReference type="SMART" id="SM00825">
    <property type="entry name" value="PKS_KS"/>
    <property type="match status" value="1"/>
</dbReference>
<sequence length="1678" mass="176062">QQRLLLEVSWEALEGLGVDPRSLRGSRTGVFVGASYLGYGAGDDSSLLAQVDGYRVTGTSSSVLSGRVSYTFGLEGPAVTVDTACSSSLVSLHLAVQSLRSGESDLALAGGVAVMANPMPFVEFSRQRGLAADGRCKSFAEAADGTGFAEGAGILVLERLSDARRLGHEVLAVVRGSAVNQDGASNGLTAPNGPSQQRVIRAALANAGLSPADVDVVEAHGTGTVLGDPIEAQAIIATYGQRDAAAEPLWLGSLKSNIGHAQAAAGVAGVIKMVEALRRGVLPKTLHVDEPSSHVDWSAGRVSLLTEERAWPPVGRPRRAAVSSFGVSGTNAHVILEQAPVDARSVDEAPGRDSAGAVVPWALSARDSAALARQAARLSAHLRRSPELDAVDVGFSLVTTRSLFEHRAVVVGADRTELMAGLDALAADRSHAAVVHGAAATGGTGWLFSGQGSQRDGMGRELYAEFAVFAAAVDEVCAEFDRLLDGSLREVMFDDRSNRLRETVWAQAALFAVEVALARLLRSWGARPDFVVGHSIGGVVAAHVAGVLPLADACVVVAARGRLMQAARGDGAMLAIQATEAEVLPSLDERVSVAAVNGPASVVVSGDSEAVALVAAHFEDRKTRRLDVSHAFHSPHMDPVLDEFERVVAGVTLAAPAIPVISDSTGTLLTEEQATAPRYWAEHIRRTVRFDEAMASLRAHGVRRCVELGPDGVLSALAAEAGLPSVPLLRANRSEVQTSVRALAALYVDGAAVDWRPFVPAGRRIPLPAYAFQRRRYWVTGYGAGDVAGAGLLAADHPMLAAKTELSATGGLVLTGRMSVATHPWLADHAVHGTVLMPGTGFVELALQATAEVGYGRVEELTLQAPLLFPDHSARRLQVLVDAADDVGTRAIVISSCAEQSDAEWVTHARGFLAAAPVPATEATPWPPADAEAVDLDGGYELLARRGYEYGPGFRGLRAVWRRGDDVFAEVALPDEMATTATEFGMHPALLDAALHAVPHAMSAAGRDEGDVVLPFAWEGVSLHAAGRSVLRVRIERSGYDLTSTMTDETGQPVLTVRSAKARPVTRDQLAATATTDGLYELTWSAVSPTSREHAVSTLDWDTVRDQEVDVPAVVVLDCRAEGGRRDVVADTHAMTNRVLGVLQDWLGQPRFGSSTLLVLTHGAVDVAGEGVADVAASAVWGLVRSAQSEDPGRIVVADVDRTLDIAAVVATGEPQVVVRSGMVHGPRLVRARGGDGGEPSAVFRTSGTVLITGGTGGLGALLARHLVVDRGARKVTLVSRRGPAAPGAPELCARLLDAGAEIDVVACDLADRAAVVDLIANIPDLEAVVHAAGVLDDGVLASLTPERVDKVLAAKADAAWHLHEATRGLELSAFVLYSSESGVLGGPGQGNYAAANAFLDGLAAHRRAAGLTAQSIAWGWWDAGFGGMTATLSAIDTARMRRNGFVAMSPDEGLSLFDAVVRSNRTAVMAARLDASALPVAAQTFPLLRSLAPATRTAKRPVSAGLRERVHGLDTTRRREVILDVVRTQIAEVLGHEGPAAIAPERQFQELGFDSLSAVEVRNRLRTASGLPLSATLVFDYPTPMALAVHLAEQLEPATAESPDERVFSSLASLEDAVLRAPTTGQTADRVIGRLEAILSRFRTSGGADGTEVDREQMNNASAEELLEILRTQFGRS</sequence>
<dbReference type="PROSITE" id="PS00012">
    <property type="entry name" value="PHOSPHOPANTETHEINE"/>
    <property type="match status" value="1"/>
</dbReference>
<dbReference type="SMART" id="SM01294">
    <property type="entry name" value="PKS_PP_betabranch"/>
    <property type="match status" value="1"/>
</dbReference>
<dbReference type="Pfam" id="PF16197">
    <property type="entry name" value="KAsynt_C_assoc"/>
    <property type="match status" value="1"/>
</dbReference>
<dbReference type="Gene3D" id="3.40.50.720">
    <property type="entry name" value="NAD(P)-binding Rossmann-like Domain"/>
    <property type="match status" value="1"/>
</dbReference>
<dbReference type="InterPro" id="IPR009081">
    <property type="entry name" value="PP-bd_ACP"/>
</dbReference>
<dbReference type="Gene3D" id="3.30.70.3290">
    <property type="match status" value="1"/>
</dbReference>
<evidence type="ECO:0000256" key="5">
    <source>
        <dbReference type="PROSITE-ProRule" id="PRU01363"/>
    </source>
</evidence>
<dbReference type="Pfam" id="PF21089">
    <property type="entry name" value="PKS_DH_N"/>
    <property type="match status" value="1"/>
</dbReference>
<evidence type="ECO:0000313" key="10">
    <source>
        <dbReference type="Proteomes" id="UP001611415"/>
    </source>
</evidence>
<dbReference type="InterPro" id="IPR049552">
    <property type="entry name" value="PKS_DH_N"/>
</dbReference>
<organism evidence="9 10">
    <name type="scientific">Nocardia xishanensis</name>
    <dbReference type="NCBI Taxonomy" id="238964"/>
    <lineage>
        <taxon>Bacteria</taxon>
        <taxon>Bacillati</taxon>
        <taxon>Actinomycetota</taxon>
        <taxon>Actinomycetes</taxon>
        <taxon>Mycobacteriales</taxon>
        <taxon>Nocardiaceae</taxon>
        <taxon>Nocardia</taxon>
    </lineage>
</organism>
<dbReference type="SUPFAM" id="SSF51735">
    <property type="entry name" value="NAD(P)-binding Rossmann-fold domains"/>
    <property type="match status" value="2"/>
</dbReference>
<dbReference type="Gene3D" id="3.40.366.10">
    <property type="entry name" value="Malonyl-Coenzyme A Acyl Carrier Protein, domain 2"/>
    <property type="match status" value="1"/>
</dbReference>
<dbReference type="Gene3D" id="1.10.1200.10">
    <property type="entry name" value="ACP-like"/>
    <property type="match status" value="1"/>
</dbReference>
<dbReference type="SUPFAM" id="SSF52151">
    <property type="entry name" value="FabD/lysophospholipase-like"/>
    <property type="match status" value="1"/>
</dbReference>
<dbReference type="Pfam" id="PF02801">
    <property type="entry name" value="Ketoacyl-synt_C"/>
    <property type="match status" value="1"/>
</dbReference>
<evidence type="ECO:0000256" key="2">
    <source>
        <dbReference type="ARBA" id="ARBA00022553"/>
    </source>
</evidence>
<reference evidence="9 10" key="1">
    <citation type="submission" date="2024-10" db="EMBL/GenBank/DDBJ databases">
        <title>The Natural Products Discovery Center: Release of the First 8490 Sequenced Strains for Exploring Actinobacteria Biosynthetic Diversity.</title>
        <authorList>
            <person name="Kalkreuter E."/>
            <person name="Kautsar S.A."/>
            <person name="Yang D."/>
            <person name="Bader C.D."/>
            <person name="Teijaro C.N."/>
            <person name="Fluegel L."/>
            <person name="Davis C.M."/>
            <person name="Simpson J.R."/>
            <person name="Lauterbach L."/>
            <person name="Steele A.D."/>
            <person name="Gui C."/>
            <person name="Meng S."/>
            <person name="Li G."/>
            <person name="Viehrig K."/>
            <person name="Ye F."/>
            <person name="Su P."/>
            <person name="Kiefer A.F."/>
            <person name="Nichols A."/>
            <person name="Cepeda A.J."/>
            <person name="Yan W."/>
            <person name="Fan B."/>
            <person name="Jiang Y."/>
            <person name="Adhikari A."/>
            <person name="Zheng C.-J."/>
            <person name="Schuster L."/>
            <person name="Cowan T.M."/>
            <person name="Smanski M.J."/>
            <person name="Chevrette M.G."/>
            <person name="De Carvalho L.P.S."/>
            <person name="Shen B."/>
        </authorList>
    </citation>
    <scope>NUCLEOTIDE SEQUENCE [LARGE SCALE GENOMIC DNA]</scope>
    <source>
        <strain evidence="9 10">NPDC019275</strain>
    </source>
</reference>
<dbReference type="SUPFAM" id="SSF53901">
    <property type="entry name" value="Thiolase-like"/>
    <property type="match status" value="1"/>
</dbReference>
<dbReference type="Pfam" id="PF08659">
    <property type="entry name" value="KR"/>
    <property type="match status" value="1"/>
</dbReference>
<feature type="region of interest" description="N-terminal hotdog fold" evidence="5">
    <location>
        <begin position="797"/>
        <end position="920"/>
    </location>
</feature>
<keyword evidence="4" id="KW-0012">Acyltransferase</keyword>
<dbReference type="InterPro" id="IPR001227">
    <property type="entry name" value="Ac_transferase_dom_sf"/>
</dbReference>
<dbReference type="InterPro" id="IPR020806">
    <property type="entry name" value="PKS_PP-bd"/>
</dbReference>
<dbReference type="Pfam" id="PF00698">
    <property type="entry name" value="Acyl_transf_1"/>
    <property type="match status" value="1"/>
</dbReference>
<dbReference type="InterPro" id="IPR020841">
    <property type="entry name" value="PKS_Beta-ketoAc_synthase_dom"/>
</dbReference>
<dbReference type="SMART" id="SM00826">
    <property type="entry name" value="PKS_DH"/>
    <property type="match status" value="1"/>
</dbReference>
<dbReference type="InterPro" id="IPR016039">
    <property type="entry name" value="Thiolase-like"/>
</dbReference>
<evidence type="ECO:0000256" key="1">
    <source>
        <dbReference type="ARBA" id="ARBA00022450"/>
    </source>
</evidence>
<keyword evidence="2" id="KW-0597">Phosphoprotein</keyword>
<dbReference type="InterPro" id="IPR006162">
    <property type="entry name" value="Ppantetheine_attach_site"/>
</dbReference>
<evidence type="ECO:0000259" key="6">
    <source>
        <dbReference type="PROSITE" id="PS50075"/>
    </source>
</evidence>
<dbReference type="InterPro" id="IPR036291">
    <property type="entry name" value="NAD(P)-bd_dom_sf"/>
</dbReference>
<dbReference type="Pfam" id="PF14765">
    <property type="entry name" value="PS-DH"/>
    <property type="match status" value="1"/>
</dbReference>
<dbReference type="InterPro" id="IPR042104">
    <property type="entry name" value="PKS_dehydratase_sf"/>
</dbReference>
<dbReference type="InterPro" id="IPR018201">
    <property type="entry name" value="Ketoacyl_synth_AS"/>
</dbReference>
<dbReference type="SUPFAM" id="SSF47336">
    <property type="entry name" value="ACP-like"/>
    <property type="match status" value="1"/>
</dbReference>
<dbReference type="InterPro" id="IPR049551">
    <property type="entry name" value="PKS_DH_C"/>
</dbReference>
<dbReference type="InterPro" id="IPR036736">
    <property type="entry name" value="ACP-like_sf"/>
</dbReference>
<dbReference type="InterPro" id="IPR016036">
    <property type="entry name" value="Malonyl_transacylase_ACP-bd"/>
</dbReference>
<dbReference type="InterPro" id="IPR032821">
    <property type="entry name" value="PKS_assoc"/>
</dbReference>
<keyword evidence="10" id="KW-1185">Reference proteome</keyword>
<dbReference type="InterPro" id="IPR014043">
    <property type="entry name" value="Acyl_transferase_dom"/>
</dbReference>
<dbReference type="InterPro" id="IPR057326">
    <property type="entry name" value="KR_dom"/>
</dbReference>
<dbReference type="InterPro" id="IPR016035">
    <property type="entry name" value="Acyl_Trfase/lysoPLipase"/>
</dbReference>
<dbReference type="CDD" id="cd00833">
    <property type="entry name" value="PKS"/>
    <property type="match status" value="1"/>
</dbReference>
<dbReference type="PROSITE" id="PS52019">
    <property type="entry name" value="PKS_MFAS_DH"/>
    <property type="match status" value="1"/>
</dbReference>
<feature type="non-terminal residue" evidence="9">
    <location>
        <position position="1"/>
    </location>
</feature>
<dbReference type="InterPro" id="IPR014031">
    <property type="entry name" value="Ketoacyl_synth_C"/>
</dbReference>
<evidence type="ECO:0000259" key="7">
    <source>
        <dbReference type="PROSITE" id="PS52004"/>
    </source>
</evidence>
<dbReference type="SUPFAM" id="SSF55048">
    <property type="entry name" value="Probable ACP-binding domain of malonyl-CoA ACP transacylase"/>
    <property type="match status" value="1"/>
</dbReference>
<dbReference type="Pfam" id="PF00550">
    <property type="entry name" value="PP-binding"/>
    <property type="match status" value="1"/>
</dbReference>
<dbReference type="CDD" id="cd08956">
    <property type="entry name" value="KR_3_FAS_SDR_x"/>
    <property type="match status" value="1"/>
</dbReference>
<dbReference type="PROSITE" id="PS50075">
    <property type="entry name" value="CARRIER"/>
    <property type="match status" value="1"/>
</dbReference>
<feature type="domain" description="Ketosynthase family 3 (KS3)" evidence="7">
    <location>
        <begin position="1"/>
        <end position="338"/>
    </location>
</feature>
<dbReference type="PANTHER" id="PTHR43775">
    <property type="entry name" value="FATTY ACID SYNTHASE"/>
    <property type="match status" value="1"/>
</dbReference>
<dbReference type="SMART" id="SM00822">
    <property type="entry name" value="PKS_KR"/>
    <property type="match status" value="1"/>
</dbReference>
<evidence type="ECO:0000256" key="3">
    <source>
        <dbReference type="ARBA" id="ARBA00022679"/>
    </source>
</evidence>
<dbReference type="RefSeq" id="WP_397096261.1">
    <property type="nucleotide sequence ID" value="NZ_JBIRYO010000047.1"/>
</dbReference>
<keyword evidence="1" id="KW-0596">Phosphopantetheine</keyword>
<evidence type="ECO:0000313" key="9">
    <source>
        <dbReference type="EMBL" id="MFI2478661.1"/>
    </source>
</evidence>
<dbReference type="PROSITE" id="PS52004">
    <property type="entry name" value="KS3_2"/>
    <property type="match status" value="1"/>
</dbReference>
<dbReference type="EMBL" id="JBIRYO010000047">
    <property type="protein sequence ID" value="MFI2478661.1"/>
    <property type="molecule type" value="Genomic_DNA"/>
</dbReference>
<dbReference type="SMART" id="SM00823">
    <property type="entry name" value="PKS_PP"/>
    <property type="match status" value="1"/>
</dbReference>
<dbReference type="InterPro" id="IPR049900">
    <property type="entry name" value="PKS_mFAS_DH"/>
</dbReference>
<dbReference type="InterPro" id="IPR020807">
    <property type="entry name" value="PKS_DH"/>
</dbReference>
<dbReference type="Pfam" id="PF00109">
    <property type="entry name" value="ketoacyl-synt"/>
    <property type="match status" value="1"/>
</dbReference>
<dbReference type="PANTHER" id="PTHR43775:SF51">
    <property type="entry name" value="INACTIVE PHENOLPHTHIOCEROL SYNTHESIS POLYKETIDE SYNTHASE TYPE I PKS1-RELATED"/>
    <property type="match status" value="1"/>
</dbReference>
<dbReference type="Gene3D" id="3.40.47.10">
    <property type="match status" value="1"/>
</dbReference>
<dbReference type="InterPro" id="IPR014030">
    <property type="entry name" value="Ketoacyl_synth_N"/>
</dbReference>
<evidence type="ECO:0000259" key="8">
    <source>
        <dbReference type="PROSITE" id="PS52019"/>
    </source>
</evidence>
<dbReference type="SMART" id="SM00827">
    <property type="entry name" value="PKS_AT"/>
    <property type="match status" value="1"/>
</dbReference>
<dbReference type="Gene3D" id="3.10.129.110">
    <property type="entry name" value="Polyketide synthase dehydratase"/>
    <property type="match status" value="1"/>
</dbReference>
<protein>
    <submittedName>
        <fullName evidence="9">SDR family NAD(P)-dependent oxidoreductase</fullName>
    </submittedName>
</protein>
<dbReference type="PROSITE" id="PS00606">
    <property type="entry name" value="KS3_1"/>
    <property type="match status" value="1"/>
</dbReference>
<comment type="caution">
    <text evidence="9">The sequence shown here is derived from an EMBL/GenBank/DDBJ whole genome shotgun (WGS) entry which is preliminary data.</text>
</comment>
<feature type="domain" description="PKS/mFAS DH" evidence="8">
    <location>
        <begin position="797"/>
        <end position="1071"/>
    </location>
</feature>
<feature type="active site" description="Proton donor; for dehydratase activity" evidence="5">
    <location>
        <position position="992"/>
    </location>
</feature>
<dbReference type="InterPro" id="IPR013968">
    <property type="entry name" value="PKS_KR"/>
</dbReference>
<dbReference type="Proteomes" id="UP001611415">
    <property type="component" value="Unassembled WGS sequence"/>
</dbReference>
<evidence type="ECO:0000256" key="4">
    <source>
        <dbReference type="ARBA" id="ARBA00023315"/>
    </source>
</evidence>
<gene>
    <name evidence="9" type="ORF">ACH49W_35385</name>
</gene>
<name>A0ABW7XC05_9NOCA</name>
<feature type="active site" description="Proton acceptor; for dehydratase activity" evidence="5">
    <location>
        <position position="829"/>
    </location>
</feature>
<proteinExistence type="predicted"/>
<accession>A0ABW7XC05</accession>
<feature type="region of interest" description="C-terminal hotdog fold" evidence="5">
    <location>
        <begin position="931"/>
        <end position="1071"/>
    </location>
</feature>
<keyword evidence="3" id="KW-0808">Transferase</keyword>
<feature type="domain" description="Carrier" evidence="6">
    <location>
        <begin position="1521"/>
        <end position="1596"/>
    </location>
</feature>
<dbReference type="InterPro" id="IPR050091">
    <property type="entry name" value="PKS_NRPS_Biosynth_Enz"/>
</dbReference>